<dbReference type="KEGG" id="sgu:SGLAU_03005"/>
<gene>
    <name evidence="3" type="ORF">SGLAU_03005</name>
</gene>
<dbReference type="OrthoDB" id="4330154at2"/>
<evidence type="ECO:0000313" key="3">
    <source>
        <dbReference type="EMBL" id="AIR96629.1"/>
    </source>
</evidence>
<dbReference type="InterPro" id="IPR045513">
    <property type="entry name" value="DUF6479"/>
</dbReference>
<keyword evidence="2" id="KW-0812">Transmembrane</keyword>
<feature type="region of interest" description="Disordered" evidence="1">
    <location>
        <begin position="37"/>
        <end position="117"/>
    </location>
</feature>
<dbReference type="Proteomes" id="UP000029482">
    <property type="component" value="Chromosome"/>
</dbReference>
<dbReference type="AlphaFoldDB" id="A0A089X6B8"/>
<dbReference type="eggNOG" id="ENOG502ZJTS">
    <property type="taxonomic scope" value="Bacteria"/>
</dbReference>
<dbReference type="EMBL" id="CP009438">
    <property type="protein sequence ID" value="AIR96629.1"/>
    <property type="molecule type" value="Genomic_DNA"/>
</dbReference>
<proteinExistence type="predicted"/>
<evidence type="ECO:0000313" key="4">
    <source>
        <dbReference type="Proteomes" id="UP000029482"/>
    </source>
</evidence>
<keyword evidence="2" id="KW-1133">Transmembrane helix</keyword>
<dbReference type="STRING" id="1907.SGLAU_03005"/>
<evidence type="ECO:0008006" key="5">
    <source>
        <dbReference type="Google" id="ProtNLM"/>
    </source>
</evidence>
<feature type="compositionally biased region" description="Gly residues" evidence="1">
    <location>
        <begin position="108"/>
        <end position="117"/>
    </location>
</feature>
<keyword evidence="4" id="KW-1185">Reference proteome</keyword>
<evidence type="ECO:0000256" key="1">
    <source>
        <dbReference type="SAM" id="MobiDB-lite"/>
    </source>
</evidence>
<reference evidence="4" key="1">
    <citation type="journal article" date="2015" name="J. Biotechnol.">
        <title>Complete genome sequence of the actinobacterium Streptomyces glaucescens GLA.O (DSM 40922) consisting of a linear chromosome and one linear plasmid.</title>
        <authorList>
            <person name="Ortseifen V."/>
            <person name="Winkler A."/>
            <person name="Albersmeier A."/>
            <person name="Wendler S."/>
            <person name="Puhler A."/>
            <person name="Kalinowski J."/>
            <person name="Ruckert C."/>
        </authorList>
    </citation>
    <scope>NUCLEOTIDE SEQUENCE [LARGE SCALE GENOMIC DNA]</scope>
    <source>
        <strain evidence="4">DSM 40922 / GLA O</strain>
    </source>
</reference>
<organism evidence="3 4">
    <name type="scientific">Streptomyces glaucescens</name>
    <dbReference type="NCBI Taxonomy" id="1907"/>
    <lineage>
        <taxon>Bacteria</taxon>
        <taxon>Bacillati</taxon>
        <taxon>Actinomycetota</taxon>
        <taxon>Actinomycetes</taxon>
        <taxon>Kitasatosporales</taxon>
        <taxon>Streptomycetaceae</taxon>
        <taxon>Streptomyces</taxon>
    </lineage>
</organism>
<feature type="transmembrane region" description="Helical" evidence="2">
    <location>
        <begin position="12"/>
        <end position="33"/>
    </location>
</feature>
<feature type="compositionally biased region" description="Basic and acidic residues" evidence="1">
    <location>
        <begin position="57"/>
        <end position="70"/>
    </location>
</feature>
<feature type="compositionally biased region" description="Polar residues" evidence="1">
    <location>
        <begin position="88"/>
        <end position="97"/>
    </location>
</feature>
<name>A0A089X6B8_STRGA</name>
<dbReference type="Pfam" id="PF20087">
    <property type="entry name" value="DUF6479"/>
    <property type="match status" value="1"/>
</dbReference>
<accession>A0A089X6B8</accession>
<protein>
    <recommendedName>
        <fullName evidence="5">Secreted protein</fullName>
    </recommendedName>
</protein>
<evidence type="ECO:0000256" key="2">
    <source>
        <dbReference type="SAM" id="Phobius"/>
    </source>
</evidence>
<sequence>MQLAEPSGLLSIGMFVVPVALLVLLLGGFWLGTRIRSRQSRPRPEEQPHLPPGGAVHETRERREPREVPRVPKGGRPLLPHEMGGFGNSSTQPGQEQSRPRWSPGNSGAWGGGGPGR</sequence>
<dbReference type="HOGENOM" id="CLU_128229_1_0_11"/>
<keyword evidence="2" id="KW-0472">Membrane</keyword>